<dbReference type="EMBL" id="AP024718">
    <property type="protein sequence ID" value="BCX88370.1"/>
    <property type="molecule type" value="Genomic_DNA"/>
</dbReference>
<feature type="signal peptide" evidence="1">
    <location>
        <begin position="1"/>
        <end position="22"/>
    </location>
</feature>
<name>A0AAU9BXF9_9GAMM</name>
<reference evidence="3" key="1">
    <citation type="journal article" date="2024" name="Int. J. Syst. Evol. Microbiol.">
        <title>Methylomarinovum tepidoasis sp. nov., a moderately thermophilic methanotroph of the family Methylothermaceae isolated from a deep-sea hydrothermal field.</title>
        <authorList>
            <person name="Hirayama H."/>
            <person name="Takaki Y."/>
            <person name="Abe M."/>
            <person name="Miyazaki M."/>
            <person name="Uematsu K."/>
            <person name="Matsui Y."/>
            <person name="Takai K."/>
        </authorList>
    </citation>
    <scope>NUCLEOTIDE SEQUENCE [LARGE SCALE GENOMIC DNA]</scope>
    <source>
        <strain evidence="3">IN45</strain>
    </source>
</reference>
<accession>A0AAU9BXF9</accession>
<evidence type="ECO:0000313" key="3">
    <source>
        <dbReference type="Proteomes" id="UP001321450"/>
    </source>
</evidence>
<keyword evidence="1" id="KW-0732">Signal</keyword>
<dbReference type="AlphaFoldDB" id="A0AAU9BXF9"/>
<keyword evidence="3" id="KW-1185">Reference proteome</keyword>
<organism evidence="2 3">
    <name type="scientific">Methylomarinovum tepidoasis</name>
    <dbReference type="NCBI Taxonomy" id="2840183"/>
    <lineage>
        <taxon>Bacteria</taxon>
        <taxon>Pseudomonadati</taxon>
        <taxon>Pseudomonadota</taxon>
        <taxon>Gammaproteobacteria</taxon>
        <taxon>Methylococcales</taxon>
        <taxon>Methylothermaceae</taxon>
        <taxon>Methylomarinovum</taxon>
    </lineage>
</organism>
<feature type="chain" id="PRO_5043818267" evidence="1">
    <location>
        <begin position="23"/>
        <end position="128"/>
    </location>
</feature>
<protein>
    <submittedName>
        <fullName evidence="2">Uncharacterized protein</fullName>
    </submittedName>
</protein>
<dbReference type="KEGG" id="meiy:MIN45_P0739"/>
<evidence type="ECO:0000256" key="1">
    <source>
        <dbReference type="SAM" id="SignalP"/>
    </source>
</evidence>
<evidence type="ECO:0000313" key="2">
    <source>
        <dbReference type="EMBL" id="BCX88370.1"/>
    </source>
</evidence>
<proteinExistence type="predicted"/>
<sequence>MKKTMKTVLTAAIIAVSGGVITAYPTAPLAAETAEGVTAAIAEVKANLEEALKLAQEGTDPRAVLDALGAVKQAAKEITGDQFGMPVQRLMGNVRRARGMARRGDLAGAEEQIKQALEQVKNFPVSGR</sequence>
<dbReference type="Proteomes" id="UP001321450">
    <property type="component" value="Chromosome"/>
</dbReference>
<gene>
    <name evidence="2" type="ORF">MIN45_P0739</name>
</gene>